<dbReference type="Pfam" id="PF03922">
    <property type="entry name" value="OmpW"/>
    <property type="match status" value="1"/>
</dbReference>
<dbReference type="AlphaFoldDB" id="A0A1X7BMN7"/>
<gene>
    <name evidence="3" type="primary">ompW</name>
    <name evidence="3" type="ORF">ROA7745_00669</name>
</gene>
<organism evidence="3 4">
    <name type="scientific">Roseovarius aestuarii</name>
    <dbReference type="NCBI Taxonomy" id="475083"/>
    <lineage>
        <taxon>Bacteria</taxon>
        <taxon>Pseudomonadati</taxon>
        <taxon>Pseudomonadota</taxon>
        <taxon>Alphaproteobacteria</taxon>
        <taxon>Rhodobacterales</taxon>
        <taxon>Roseobacteraceae</taxon>
        <taxon>Roseovarius</taxon>
    </lineage>
</organism>
<dbReference type="PANTHER" id="PTHR36920:SF1">
    <property type="entry name" value="OUTER MEMBRANE PROTEIN W"/>
    <property type="match status" value="1"/>
</dbReference>
<keyword evidence="4" id="KW-1185">Reference proteome</keyword>
<name>A0A1X7BMN7_9RHOB</name>
<proteinExistence type="inferred from homology"/>
<dbReference type="Gene3D" id="2.40.160.20">
    <property type="match status" value="1"/>
</dbReference>
<sequence>MMKTKLTTLTLAAALACSAAPVLAQSQGDITVGLGVAGVFPTSNNGVLAGPTPIDVQDGYSLTITGEYFIADNLGIELLAAWPFEHDIKSGGTKIGEVKHLPPTLSLQYHFTNNSPVTPFIGAGINYTTFTEDKAVGPLAGSTLSLDDSWGVALHAGLDYEISAKGSLRADLRWIDIESDVKLNGINIGKAKIDPWIFGVAYVHKF</sequence>
<dbReference type="Proteomes" id="UP000193224">
    <property type="component" value="Unassembled WGS sequence"/>
</dbReference>
<evidence type="ECO:0000256" key="2">
    <source>
        <dbReference type="SAM" id="SignalP"/>
    </source>
</evidence>
<accession>A0A1X7BMN7</accession>
<dbReference type="PANTHER" id="PTHR36920">
    <property type="match status" value="1"/>
</dbReference>
<dbReference type="PROSITE" id="PS51257">
    <property type="entry name" value="PROKAR_LIPOPROTEIN"/>
    <property type="match status" value="1"/>
</dbReference>
<protein>
    <submittedName>
        <fullName evidence="3">Outer membrane protein W</fullName>
    </submittedName>
</protein>
<evidence type="ECO:0000313" key="3">
    <source>
        <dbReference type="EMBL" id="SMC10861.1"/>
    </source>
</evidence>
<dbReference type="InterPro" id="IPR005618">
    <property type="entry name" value="OMPW"/>
</dbReference>
<reference evidence="3 4" key="1">
    <citation type="submission" date="2017-03" db="EMBL/GenBank/DDBJ databases">
        <authorList>
            <person name="Afonso C.L."/>
            <person name="Miller P.J."/>
            <person name="Scott M.A."/>
            <person name="Spackman E."/>
            <person name="Goraichik I."/>
            <person name="Dimitrov K.M."/>
            <person name="Suarez D.L."/>
            <person name="Swayne D.E."/>
        </authorList>
    </citation>
    <scope>NUCLEOTIDE SEQUENCE [LARGE SCALE GENOMIC DNA]</scope>
    <source>
        <strain evidence="3 4">CECT 7745</strain>
    </source>
</reference>
<comment type="similarity">
    <text evidence="1">Belongs to the OmpW/AlkL family.</text>
</comment>
<feature type="signal peptide" evidence="2">
    <location>
        <begin position="1"/>
        <end position="24"/>
    </location>
</feature>
<dbReference type="SUPFAM" id="SSF56925">
    <property type="entry name" value="OMPA-like"/>
    <property type="match status" value="1"/>
</dbReference>
<keyword evidence="2" id="KW-0732">Signal</keyword>
<dbReference type="GO" id="GO:0019867">
    <property type="term" value="C:outer membrane"/>
    <property type="evidence" value="ECO:0007669"/>
    <property type="project" value="InterPro"/>
</dbReference>
<dbReference type="InterPro" id="IPR011250">
    <property type="entry name" value="OMP/PagP_B-barrel"/>
</dbReference>
<dbReference type="EMBL" id="FWXB01000002">
    <property type="protein sequence ID" value="SMC10861.1"/>
    <property type="molecule type" value="Genomic_DNA"/>
</dbReference>
<dbReference type="GO" id="GO:0055085">
    <property type="term" value="P:transmembrane transport"/>
    <property type="evidence" value="ECO:0007669"/>
    <property type="project" value="TreeGrafter"/>
</dbReference>
<evidence type="ECO:0000256" key="1">
    <source>
        <dbReference type="ARBA" id="ARBA00009330"/>
    </source>
</evidence>
<evidence type="ECO:0000313" key="4">
    <source>
        <dbReference type="Proteomes" id="UP000193224"/>
    </source>
</evidence>
<feature type="chain" id="PRO_5011987540" evidence="2">
    <location>
        <begin position="25"/>
        <end position="206"/>
    </location>
</feature>